<dbReference type="InterPro" id="IPR001789">
    <property type="entry name" value="Sig_transdc_resp-reg_receiver"/>
</dbReference>
<evidence type="ECO:0000256" key="2">
    <source>
        <dbReference type="ARBA" id="ARBA00012438"/>
    </source>
</evidence>
<dbReference type="SUPFAM" id="SSF55874">
    <property type="entry name" value="ATPase domain of HSP90 chaperone/DNA topoisomerase II/histidine kinase"/>
    <property type="match status" value="1"/>
</dbReference>
<dbReference type="PROSITE" id="PS50110">
    <property type="entry name" value="RESPONSE_REGULATORY"/>
    <property type="match status" value="1"/>
</dbReference>
<feature type="domain" description="Histidine kinase" evidence="8">
    <location>
        <begin position="418"/>
        <end position="649"/>
    </location>
</feature>
<name>A0A2T1D6V2_9CYAN</name>
<evidence type="ECO:0000256" key="3">
    <source>
        <dbReference type="ARBA" id="ARBA00022553"/>
    </source>
</evidence>
<dbReference type="Pfam" id="PF00512">
    <property type="entry name" value="HisKA"/>
    <property type="match status" value="1"/>
</dbReference>
<dbReference type="Proteomes" id="UP000238634">
    <property type="component" value="Unassembled WGS sequence"/>
</dbReference>
<dbReference type="InterPro" id="IPR004358">
    <property type="entry name" value="Sig_transdc_His_kin-like_C"/>
</dbReference>
<comment type="catalytic activity">
    <reaction evidence="1">
        <text>ATP + protein L-histidine = ADP + protein N-phospho-L-histidine.</text>
        <dbReference type="EC" id="2.7.13.3"/>
    </reaction>
</comment>
<sequence>MAMHNASLSDFLESAPICPQTATLAIAVEILGESACGHLVVVNRQQYPIGLIQARKLMSLLAAQDKTAASALKKSLSDLSSLLIEPLPTLLIDQPLNECKPRFKDSSQRFWAVVDGDRHLKGLVDSLYILKLIDIATRQQKPEEPDRLPLDTQPLPTETDHLLKQQLRGQIAKLRFASRRSDSLPLQPQLALSLSSTEQLPASIQSLMQVLERLPMPMMLQSNTGRVVAENTFWQQQFDELADPDWVQHDADAVLEFTTHSKLPTQSPDAWNPSAESPIEMPLTSFCRLGSTSNTCICVCPLKNGQERILHLIKIPIGTISPNTELDLTSGWQVPTIHPDLKLRESQRSSSSTDSYSTALETELEAAGVACPLPLIEESLWLVLAQDVTEQQQIARELAAKNADLVQLNRLKDEFLACISHELRTPLTAVLGLSSLLKDQLLGTLNERQVRYAQLIHRSGRHLMTIVNDILDLTRMETGQLEITLEPVNIETVCNRAFEQAQQSRLEEAKPEAGQELPSAPPTFTLEIEPGLATLIADEMRLRQMLLNLLSNALKFTNTGGKIGLRVNRWEGWIAFTVWDTGIGIPAEKQHLIFQKFQQLENPLTRRFEGTGLGLVLTQRLARLHGGDVTFVSKEHQGSQFTLLLPPTHPQSTIDHPDQSGVFTPISRSPHNRLVLVVEAVVRSIEHLSEQLSDLGYRVIIARSGTEAVEKARRLQPCTVLLNPLLPTLSGWDVLTLLKADPQTRHIPVTVMATRGDREQAQRHHADEFLSLPITNQALKQMLDQVTEESTSTQTTKPIGESLVILRLSPIRYGEQTETAAEATTDLNHLLHSRNCRVLEADDLEQAELLAQVWKPHVVLLDAAMPDPIAYLRHLSEQTFLASLPLVTLDQATTQAANQIHGLSVFPCLTPLVEQSSRSEKVDSALLQVIQVAAGFAWRPLVMAIDPANLAEALAGNTSELPKESEWLSAMTHYIQAAGFRGTIGRSWAEVAQKLQSDSVDLVLFYWHDAVPQSATLEGLSALKSLVGAPPILVLDHRATKENSDQQAVSALLQEMATPVVLHSPSMEELLSQINQILT</sequence>
<organism evidence="10 11">
    <name type="scientific">Phormidesmis priestleyi ULC007</name>
    <dbReference type="NCBI Taxonomy" id="1920490"/>
    <lineage>
        <taxon>Bacteria</taxon>
        <taxon>Bacillati</taxon>
        <taxon>Cyanobacteriota</taxon>
        <taxon>Cyanophyceae</taxon>
        <taxon>Leptolyngbyales</taxon>
        <taxon>Leptolyngbyaceae</taxon>
        <taxon>Phormidesmis</taxon>
    </lineage>
</organism>
<dbReference type="RefSeq" id="WP_106254132.1">
    <property type="nucleotide sequence ID" value="NZ_MPPI01000042.1"/>
</dbReference>
<dbReference type="PANTHER" id="PTHR43047">
    <property type="entry name" value="TWO-COMPONENT HISTIDINE PROTEIN KINASE"/>
    <property type="match status" value="1"/>
</dbReference>
<dbReference type="InterPro" id="IPR005467">
    <property type="entry name" value="His_kinase_dom"/>
</dbReference>
<dbReference type="InterPro" id="IPR046342">
    <property type="entry name" value="CBS_dom_sf"/>
</dbReference>
<evidence type="ECO:0000256" key="5">
    <source>
        <dbReference type="ARBA" id="ARBA00022777"/>
    </source>
</evidence>
<dbReference type="GO" id="GO:0005886">
    <property type="term" value="C:plasma membrane"/>
    <property type="evidence" value="ECO:0007669"/>
    <property type="project" value="TreeGrafter"/>
</dbReference>
<dbReference type="PRINTS" id="PR00344">
    <property type="entry name" value="BCTRLSENSOR"/>
</dbReference>
<evidence type="ECO:0000256" key="7">
    <source>
        <dbReference type="PROSITE-ProRule" id="PRU00169"/>
    </source>
</evidence>
<protein>
    <recommendedName>
        <fullName evidence="2">histidine kinase</fullName>
        <ecNumber evidence="2">2.7.13.3</ecNumber>
    </recommendedName>
</protein>
<dbReference type="SMART" id="SM00387">
    <property type="entry name" value="HATPase_c"/>
    <property type="match status" value="1"/>
</dbReference>
<dbReference type="Gene3D" id="3.30.565.10">
    <property type="entry name" value="Histidine kinase-like ATPase, C-terminal domain"/>
    <property type="match status" value="1"/>
</dbReference>
<dbReference type="SMART" id="SM00388">
    <property type="entry name" value="HisKA"/>
    <property type="match status" value="1"/>
</dbReference>
<dbReference type="InterPro" id="IPR003594">
    <property type="entry name" value="HATPase_dom"/>
</dbReference>
<gene>
    <name evidence="10" type="ORF">C7B65_22220</name>
</gene>
<dbReference type="InterPro" id="IPR036097">
    <property type="entry name" value="HisK_dim/P_sf"/>
</dbReference>
<evidence type="ECO:0000256" key="1">
    <source>
        <dbReference type="ARBA" id="ARBA00000085"/>
    </source>
</evidence>
<dbReference type="Gene3D" id="3.10.580.10">
    <property type="entry name" value="CBS-domain"/>
    <property type="match status" value="1"/>
</dbReference>
<reference evidence="10 11" key="1">
    <citation type="submission" date="2018-02" db="EMBL/GenBank/DDBJ databases">
        <authorList>
            <person name="Cohen D.B."/>
            <person name="Kent A.D."/>
        </authorList>
    </citation>
    <scope>NUCLEOTIDE SEQUENCE [LARGE SCALE GENOMIC DNA]</scope>
    <source>
        <strain evidence="10 11">ULC007</strain>
    </source>
</reference>
<dbReference type="Gene3D" id="1.10.287.130">
    <property type="match status" value="1"/>
</dbReference>
<proteinExistence type="predicted"/>
<dbReference type="EMBL" id="PVWG01000045">
    <property type="protein sequence ID" value="PSB16242.1"/>
    <property type="molecule type" value="Genomic_DNA"/>
</dbReference>
<dbReference type="SUPFAM" id="SSF54631">
    <property type="entry name" value="CBS-domain pair"/>
    <property type="match status" value="1"/>
</dbReference>
<dbReference type="OrthoDB" id="510512at2"/>
<dbReference type="Gene3D" id="3.40.50.2300">
    <property type="match status" value="1"/>
</dbReference>
<reference evidence="10 11" key="2">
    <citation type="submission" date="2018-03" db="EMBL/GenBank/DDBJ databases">
        <title>The ancient ancestry and fast evolution of plastids.</title>
        <authorList>
            <person name="Moore K.R."/>
            <person name="Magnabosco C."/>
            <person name="Momper L."/>
            <person name="Gold D.A."/>
            <person name="Bosak T."/>
            <person name="Fournier G.P."/>
        </authorList>
    </citation>
    <scope>NUCLEOTIDE SEQUENCE [LARGE SCALE GENOMIC DNA]</scope>
    <source>
        <strain evidence="10 11">ULC007</strain>
    </source>
</reference>
<dbReference type="CDD" id="cd00082">
    <property type="entry name" value="HisKA"/>
    <property type="match status" value="1"/>
</dbReference>
<keyword evidence="11" id="KW-1185">Reference proteome</keyword>
<dbReference type="InterPro" id="IPR003661">
    <property type="entry name" value="HisK_dim/P_dom"/>
</dbReference>
<comment type="caution">
    <text evidence="7">Lacks conserved residue(s) required for the propagation of feature annotation.</text>
</comment>
<dbReference type="STRING" id="1920490.GCA_001895925_05303"/>
<dbReference type="EC" id="2.7.13.3" evidence="2"/>
<dbReference type="PANTHER" id="PTHR43047:SF63">
    <property type="entry name" value="HISTIDINE KINASE"/>
    <property type="match status" value="1"/>
</dbReference>
<dbReference type="GO" id="GO:0009927">
    <property type="term" value="F:histidine phosphotransfer kinase activity"/>
    <property type="evidence" value="ECO:0007669"/>
    <property type="project" value="TreeGrafter"/>
</dbReference>
<dbReference type="AlphaFoldDB" id="A0A2T1D6V2"/>
<keyword evidence="3" id="KW-0597">Phosphoprotein</keyword>
<evidence type="ECO:0000256" key="6">
    <source>
        <dbReference type="ARBA" id="ARBA00023012"/>
    </source>
</evidence>
<evidence type="ECO:0000259" key="8">
    <source>
        <dbReference type="PROSITE" id="PS50109"/>
    </source>
</evidence>
<accession>A0A2T1D6V2</accession>
<keyword evidence="5 10" id="KW-0418">Kinase</keyword>
<evidence type="ECO:0000259" key="9">
    <source>
        <dbReference type="PROSITE" id="PS50110"/>
    </source>
</evidence>
<dbReference type="GO" id="GO:0000155">
    <property type="term" value="F:phosphorelay sensor kinase activity"/>
    <property type="evidence" value="ECO:0007669"/>
    <property type="project" value="InterPro"/>
</dbReference>
<evidence type="ECO:0000313" key="10">
    <source>
        <dbReference type="EMBL" id="PSB16242.1"/>
    </source>
</evidence>
<keyword evidence="6" id="KW-0902">Two-component regulatory system</keyword>
<keyword evidence="4" id="KW-0808">Transferase</keyword>
<evidence type="ECO:0000256" key="4">
    <source>
        <dbReference type="ARBA" id="ARBA00022679"/>
    </source>
</evidence>
<dbReference type="InterPro" id="IPR036890">
    <property type="entry name" value="HATPase_C_sf"/>
</dbReference>
<dbReference type="SUPFAM" id="SSF47384">
    <property type="entry name" value="Homodimeric domain of signal transducing histidine kinase"/>
    <property type="match status" value="1"/>
</dbReference>
<comment type="caution">
    <text evidence="10">The sequence shown here is derived from an EMBL/GenBank/DDBJ whole genome shotgun (WGS) entry which is preliminary data.</text>
</comment>
<evidence type="ECO:0000313" key="11">
    <source>
        <dbReference type="Proteomes" id="UP000238634"/>
    </source>
</evidence>
<dbReference type="SUPFAM" id="SSF52172">
    <property type="entry name" value="CheY-like"/>
    <property type="match status" value="2"/>
</dbReference>
<feature type="domain" description="Response regulatory" evidence="9">
    <location>
        <begin position="674"/>
        <end position="787"/>
    </location>
</feature>
<dbReference type="PROSITE" id="PS50109">
    <property type="entry name" value="HIS_KIN"/>
    <property type="match status" value="1"/>
</dbReference>
<dbReference type="Pfam" id="PF02518">
    <property type="entry name" value="HATPase_c"/>
    <property type="match status" value="1"/>
</dbReference>
<dbReference type="CDD" id="cd16922">
    <property type="entry name" value="HATPase_EvgS-ArcB-TorS-like"/>
    <property type="match status" value="1"/>
</dbReference>
<dbReference type="Pfam" id="PF00072">
    <property type="entry name" value="Response_reg"/>
    <property type="match status" value="1"/>
</dbReference>
<dbReference type="SMART" id="SM00448">
    <property type="entry name" value="REC"/>
    <property type="match status" value="1"/>
</dbReference>
<dbReference type="InterPro" id="IPR011006">
    <property type="entry name" value="CheY-like_superfamily"/>
</dbReference>